<keyword evidence="4" id="KW-0804">Transcription</keyword>
<dbReference type="GO" id="GO:0000976">
    <property type="term" value="F:transcription cis-regulatory region binding"/>
    <property type="evidence" value="ECO:0007669"/>
    <property type="project" value="TreeGrafter"/>
</dbReference>
<dbReference type="Gene3D" id="1.10.357.10">
    <property type="entry name" value="Tetracycline Repressor, domain 2"/>
    <property type="match status" value="1"/>
</dbReference>
<dbReference type="Pfam" id="PF17932">
    <property type="entry name" value="TetR_C_24"/>
    <property type="match status" value="1"/>
</dbReference>
<keyword evidence="3 5" id="KW-0238">DNA-binding</keyword>
<dbReference type="InterPro" id="IPR041490">
    <property type="entry name" value="KstR2_TetR_C"/>
</dbReference>
<evidence type="ECO:0000256" key="2">
    <source>
        <dbReference type="ARBA" id="ARBA00023015"/>
    </source>
</evidence>
<organism evidence="8 9">
    <name type="scientific">Microbulbifer donghaiensis</name>
    <dbReference type="NCBI Taxonomy" id="494016"/>
    <lineage>
        <taxon>Bacteria</taxon>
        <taxon>Pseudomonadati</taxon>
        <taxon>Pseudomonadota</taxon>
        <taxon>Gammaproteobacteria</taxon>
        <taxon>Cellvibrionales</taxon>
        <taxon>Microbulbiferaceae</taxon>
        <taxon>Microbulbifer</taxon>
    </lineage>
</organism>
<dbReference type="SUPFAM" id="SSF48498">
    <property type="entry name" value="Tetracyclin repressor-like, C-terminal domain"/>
    <property type="match status" value="1"/>
</dbReference>
<dbReference type="InterPro" id="IPR036271">
    <property type="entry name" value="Tet_transcr_reg_TetR-rel_C_sf"/>
</dbReference>
<gene>
    <name evidence="8" type="ORF">SAMN04487965_0820</name>
</gene>
<dbReference type="Proteomes" id="UP000184170">
    <property type="component" value="Unassembled WGS sequence"/>
</dbReference>
<dbReference type="PRINTS" id="PR00455">
    <property type="entry name" value="HTHTETR"/>
</dbReference>
<dbReference type="GO" id="GO:0003700">
    <property type="term" value="F:DNA-binding transcription factor activity"/>
    <property type="evidence" value="ECO:0007669"/>
    <property type="project" value="TreeGrafter"/>
</dbReference>
<name>A0A1M4WZ09_9GAMM</name>
<dbReference type="InterPro" id="IPR001647">
    <property type="entry name" value="HTH_TetR"/>
</dbReference>
<protein>
    <submittedName>
        <fullName evidence="8">Transcriptional regulator, TetR family</fullName>
    </submittedName>
</protein>
<feature type="DNA-binding region" description="H-T-H motif" evidence="5">
    <location>
        <begin position="80"/>
        <end position="99"/>
    </location>
</feature>
<evidence type="ECO:0000256" key="1">
    <source>
        <dbReference type="ARBA" id="ARBA00022491"/>
    </source>
</evidence>
<dbReference type="STRING" id="494016.SAMN04487965_0820"/>
<dbReference type="AlphaFoldDB" id="A0A1M4WZ09"/>
<evidence type="ECO:0000256" key="6">
    <source>
        <dbReference type="SAM" id="MobiDB-lite"/>
    </source>
</evidence>
<keyword evidence="1" id="KW-0678">Repressor</keyword>
<evidence type="ECO:0000313" key="8">
    <source>
        <dbReference type="EMBL" id="SHE86479.1"/>
    </source>
</evidence>
<dbReference type="Pfam" id="PF00440">
    <property type="entry name" value="TetR_N"/>
    <property type="match status" value="1"/>
</dbReference>
<dbReference type="SUPFAM" id="SSF46689">
    <property type="entry name" value="Homeodomain-like"/>
    <property type="match status" value="1"/>
</dbReference>
<dbReference type="EMBL" id="FQVA01000001">
    <property type="protein sequence ID" value="SHE86479.1"/>
    <property type="molecule type" value="Genomic_DNA"/>
</dbReference>
<dbReference type="Gene3D" id="1.10.10.60">
    <property type="entry name" value="Homeodomain-like"/>
    <property type="match status" value="1"/>
</dbReference>
<evidence type="ECO:0000259" key="7">
    <source>
        <dbReference type="PROSITE" id="PS50977"/>
    </source>
</evidence>
<keyword evidence="2" id="KW-0805">Transcription regulation</keyword>
<proteinExistence type="predicted"/>
<keyword evidence="9" id="KW-1185">Reference proteome</keyword>
<dbReference type="PROSITE" id="PS50977">
    <property type="entry name" value="HTH_TETR_2"/>
    <property type="match status" value="1"/>
</dbReference>
<feature type="domain" description="HTH tetR-type" evidence="7">
    <location>
        <begin position="57"/>
        <end position="117"/>
    </location>
</feature>
<dbReference type="InterPro" id="IPR050109">
    <property type="entry name" value="HTH-type_TetR-like_transc_reg"/>
</dbReference>
<dbReference type="PANTHER" id="PTHR30055:SF175">
    <property type="entry name" value="HTH-TYPE TRANSCRIPTIONAL REPRESSOR KSTR2"/>
    <property type="match status" value="1"/>
</dbReference>
<evidence type="ECO:0000256" key="3">
    <source>
        <dbReference type="ARBA" id="ARBA00023125"/>
    </source>
</evidence>
<evidence type="ECO:0000313" key="9">
    <source>
        <dbReference type="Proteomes" id="UP000184170"/>
    </source>
</evidence>
<evidence type="ECO:0000256" key="4">
    <source>
        <dbReference type="ARBA" id="ARBA00023163"/>
    </source>
</evidence>
<sequence length="248" mass="27671">MARKPGATNDHFQVSGFPENRKDFDVSKQLQRSGKTDSEAVEIGLRGAVVRDPSQREAQRQRALIAAASVFARQGYEAATMNDIAKEFGVSKGVLYYQFRSKQELIMETRRAASGRAADRLEEIVKRPLPALERMRQALNDLIAMNFDELARHVILTSLRFGLDQEYVDQIRAVERRYEQLLIALLEEGMAEGAFVKADSKLTAFTLIGAAMAPATWYHPDGQLSEAEIIDGLTTQLLRSITPSVVVD</sequence>
<dbReference type="InterPro" id="IPR009057">
    <property type="entry name" value="Homeodomain-like_sf"/>
</dbReference>
<accession>A0A1M4WZ09</accession>
<evidence type="ECO:0000256" key="5">
    <source>
        <dbReference type="PROSITE-ProRule" id="PRU00335"/>
    </source>
</evidence>
<dbReference type="PANTHER" id="PTHR30055">
    <property type="entry name" value="HTH-TYPE TRANSCRIPTIONAL REGULATOR RUTR"/>
    <property type="match status" value="1"/>
</dbReference>
<feature type="region of interest" description="Disordered" evidence="6">
    <location>
        <begin position="1"/>
        <end position="38"/>
    </location>
</feature>
<reference evidence="9" key="1">
    <citation type="submission" date="2016-11" db="EMBL/GenBank/DDBJ databases">
        <authorList>
            <person name="Varghese N."/>
            <person name="Submissions S."/>
        </authorList>
    </citation>
    <scope>NUCLEOTIDE SEQUENCE [LARGE SCALE GENOMIC DNA]</scope>
    <source>
        <strain evidence="9">CGMCC 1.7063</strain>
    </source>
</reference>